<keyword evidence="3" id="KW-1185">Reference proteome</keyword>
<reference evidence="2 3" key="1">
    <citation type="submission" date="2024-01" db="EMBL/GenBank/DDBJ databases">
        <title>Genome assemblies of Stephania.</title>
        <authorList>
            <person name="Yang L."/>
        </authorList>
    </citation>
    <scope>NUCLEOTIDE SEQUENCE [LARGE SCALE GENOMIC DNA]</scope>
    <source>
        <strain evidence="2">QJT</strain>
        <tissue evidence="2">Leaf</tissue>
    </source>
</reference>
<dbReference type="InterPro" id="IPR050942">
    <property type="entry name" value="F-box_BR-signaling"/>
</dbReference>
<proteinExistence type="predicted"/>
<dbReference type="Proteomes" id="UP001417504">
    <property type="component" value="Unassembled WGS sequence"/>
</dbReference>
<accession>A0AAP0KHG3</accession>
<dbReference type="AlphaFoldDB" id="A0AAP0KHG3"/>
<dbReference type="InterPro" id="IPR005174">
    <property type="entry name" value="KIB1-4_b-propeller"/>
</dbReference>
<sequence>MDRYSKIPYDILHVIARKLSSLVCYTAFRSVCRSWRSFSLQHYSYLVPPQPPWLMLLNSVNPSLRVCDFYNFDGTRKFFQFSMPDQCQYYWCSGTWLIFTDKKVQKFGVSNPLSSTHILLPCLASKPEIKGYKKFIVSSGPLIKNIRDVIFGVIYNDKNLAIIRLGDKAWTPIKLDFSHKLQEARFDDIIFYGGKLHAINEFGRIFVCEEDVNIPCDKDYHRRCPVKPLMLIDHSYKMYENPDHHAKDITHYLVEVNGDLMHVLRFTNGSDISTSTFSIFKLDFSTNTKSYPVKKSDLRDHSLFLCPFTCSASAIVSDLNCVYLGSYHERPISKKMNWKLMSFDYFKKKQHSSSILFKVKDCDDLNKKILGIVRWLFSIKMEDGCVGDTNV</sequence>
<dbReference type="EMBL" id="JBBNAE010000001">
    <property type="protein sequence ID" value="KAK9152671.1"/>
    <property type="molecule type" value="Genomic_DNA"/>
</dbReference>
<organism evidence="2 3">
    <name type="scientific">Stephania japonica</name>
    <dbReference type="NCBI Taxonomy" id="461633"/>
    <lineage>
        <taxon>Eukaryota</taxon>
        <taxon>Viridiplantae</taxon>
        <taxon>Streptophyta</taxon>
        <taxon>Embryophyta</taxon>
        <taxon>Tracheophyta</taxon>
        <taxon>Spermatophyta</taxon>
        <taxon>Magnoliopsida</taxon>
        <taxon>Ranunculales</taxon>
        <taxon>Menispermaceae</taxon>
        <taxon>Menispermoideae</taxon>
        <taxon>Cissampelideae</taxon>
        <taxon>Stephania</taxon>
    </lineage>
</organism>
<protein>
    <recommendedName>
        <fullName evidence="1">KIB1-4 beta-propeller domain-containing protein</fullName>
    </recommendedName>
</protein>
<evidence type="ECO:0000259" key="1">
    <source>
        <dbReference type="Pfam" id="PF03478"/>
    </source>
</evidence>
<evidence type="ECO:0000313" key="2">
    <source>
        <dbReference type="EMBL" id="KAK9152671.1"/>
    </source>
</evidence>
<dbReference type="Pfam" id="PF03478">
    <property type="entry name" value="Beta-prop_KIB1-4"/>
    <property type="match status" value="1"/>
</dbReference>
<gene>
    <name evidence="2" type="ORF">Sjap_000151</name>
</gene>
<comment type="caution">
    <text evidence="2">The sequence shown here is derived from an EMBL/GenBank/DDBJ whole genome shotgun (WGS) entry which is preliminary data.</text>
</comment>
<evidence type="ECO:0000313" key="3">
    <source>
        <dbReference type="Proteomes" id="UP001417504"/>
    </source>
</evidence>
<dbReference type="PANTHER" id="PTHR44259">
    <property type="entry name" value="OS07G0183000 PROTEIN-RELATED"/>
    <property type="match status" value="1"/>
</dbReference>
<name>A0AAP0KHG3_9MAGN</name>
<feature type="domain" description="KIB1-4 beta-propeller" evidence="1">
    <location>
        <begin position="69"/>
        <end position="324"/>
    </location>
</feature>